<evidence type="ECO:0000313" key="2">
    <source>
        <dbReference type="Proteomes" id="UP001183226"/>
    </source>
</evidence>
<gene>
    <name evidence="1" type="ORF">RM446_04375</name>
</gene>
<organism evidence="1 2">
    <name type="scientific">Streptomonospora wellingtoniae</name>
    <dbReference type="NCBI Taxonomy" id="3075544"/>
    <lineage>
        <taxon>Bacteria</taxon>
        <taxon>Bacillati</taxon>
        <taxon>Actinomycetota</taxon>
        <taxon>Actinomycetes</taxon>
        <taxon>Streptosporangiales</taxon>
        <taxon>Nocardiopsidaceae</taxon>
        <taxon>Streptomonospora</taxon>
    </lineage>
</organism>
<name>A0ABU2KQ56_9ACTN</name>
<dbReference type="RefSeq" id="WP_311543784.1">
    <property type="nucleotide sequence ID" value="NZ_JAVREK010000003.1"/>
</dbReference>
<protein>
    <submittedName>
        <fullName evidence="1">Uncharacterized protein</fullName>
    </submittedName>
</protein>
<reference evidence="2" key="1">
    <citation type="submission" date="2023-07" db="EMBL/GenBank/DDBJ databases">
        <title>30 novel species of actinomycetes from the DSMZ collection.</title>
        <authorList>
            <person name="Nouioui I."/>
        </authorList>
    </citation>
    <scope>NUCLEOTIDE SEQUENCE [LARGE SCALE GENOMIC DNA]</scope>
    <source>
        <strain evidence="2">DSM 45055</strain>
    </source>
</reference>
<comment type="caution">
    <text evidence="1">The sequence shown here is derived from an EMBL/GenBank/DDBJ whole genome shotgun (WGS) entry which is preliminary data.</text>
</comment>
<sequence>MAVWLGYALLWAPNVPPGPGAAVCAAAGMVLVWRGLHALADPERVLAEEAR</sequence>
<dbReference type="EMBL" id="JAVREK010000003">
    <property type="protein sequence ID" value="MDT0301346.1"/>
    <property type="molecule type" value="Genomic_DNA"/>
</dbReference>
<dbReference type="Proteomes" id="UP001183226">
    <property type="component" value="Unassembled WGS sequence"/>
</dbReference>
<keyword evidence="2" id="KW-1185">Reference proteome</keyword>
<proteinExistence type="predicted"/>
<evidence type="ECO:0000313" key="1">
    <source>
        <dbReference type="EMBL" id="MDT0301346.1"/>
    </source>
</evidence>
<accession>A0ABU2KQ56</accession>